<comment type="subcellular location">
    <subcellularLocation>
        <location evidence="1">Nucleus</location>
    </subcellularLocation>
</comment>
<evidence type="ECO:0000256" key="4">
    <source>
        <dbReference type="ARBA" id="ARBA00023163"/>
    </source>
</evidence>
<gene>
    <name evidence="8" type="ORF">AX774_g1897</name>
</gene>
<feature type="region of interest" description="Disordered" evidence="6">
    <location>
        <begin position="290"/>
        <end position="331"/>
    </location>
</feature>
<evidence type="ECO:0000256" key="2">
    <source>
        <dbReference type="ARBA" id="ARBA00010239"/>
    </source>
</evidence>
<feature type="compositionally biased region" description="Polar residues" evidence="6">
    <location>
        <begin position="313"/>
        <end position="330"/>
    </location>
</feature>
<dbReference type="Pfam" id="PF04855">
    <property type="entry name" value="SNF5"/>
    <property type="match status" value="2"/>
</dbReference>
<name>A0A1R1PUB6_ZANCU</name>
<organism evidence="8 9">
    <name type="scientific">Zancudomyces culisetae</name>
    <name type="common">Gut fungus</name>
    <name type="synonym">Smittium culisetae</name>
    <dbReference type="NCBI Taxonomy" id="1213189"/>
    <lineage>
        <taxon>Eukaryota</taxon>
        <taxon>Fungi</taxon>
        <taxon>Fungi incertae sedis</taxon>
        <taxon>Zoopagomycota</taxon>
        <taxon>Kickxellomycotina</taxon>
        <taxon>Harpellomycetes</taxon>
        <taxon>Harpellales</taxon>
        <taxon>Legeriomycetaceae</taxon>
        <taxon>Zancudomyces</taxon>
    </lineage>
</organism>
<protein>
    <submittedName>
        <fullName evidence="8">Chromatin structure-remodeling complex subunit sfh1</fullName>
    </submittedName>
</protein>
<keyword evidence="9" id="KW-1185">Reference proteome</keyword>
<evidence type="ECO:0000313" key="9">
    <source>
        <dbReference type="Proteomes" id="UP000188320"/>
    </source>
</evidence>
<keyword evidence="5" id="KW-0539">Nucleus</keyword>
<dbReference type="GO" id="GO:0006338">
    <property type="term" value="P:chromatin remodeling"/>
    <property type="evidence" value="ECO:0007669"/>
    <property type="project" value="InterPro"/>
</dbReference>
<dbReference type="AlphaFoldDB" id="A0A1R1PUB6"/>
<sequence length="450" mass="51465">MVQYSEYCSRLKNGKTGLLAPILLGGNMESQSNVLTTRQSRRRLKEIGSSDDEALFEDEIQEPKRPALKRIRTETDHLYSSESYLKENAKNREVLVPIKIEFEVDDFRVEDTFTWNLNEKLTTPEMFAEIMCKDLELPIGAGMANEYISASIHEQLIHYNELLGQLEKRQEAEKSNNRADPELRVSLNLEVILNQLVLRDQVEWDLSTLPVEQYSNTPADTTTTTGSKNEVCIEKNNQKLEYTKTPEYFAKVLCADLGIGGEFIPLISNSIREQLLRLQKERLELISQTEQKMKRGGSDYPGEALADTKPLHDSSSVATPTALGNSSENGSAGVAVQGSDMYFDKNSRSDWYSEFIFKQKPLDGILRPPNEISMWGPTLEVLSTEELDRLLLGQERNKRFVYFILCVYTFTGYFVNKSIIIKEKKERILFSCIPFIPYNLDDYEDQKGVR</sequence>
<dbReference type="InterPro" id="IPR006939">
    <property type="entry name" value="SNF5"/>
</dbReference>
<evidence type="ECO:0000256" key="6">
    <source>
        <dbReference type="SAM" id="MobiDB-lite"/>
    </source>
</evidence>
<comment type="caution">
    <text evidence="8">The sequence shown here is derived from an EMBL/GenBank/DDBJ whole genome shotgun (WGS) entry which is preliminary data.</text>
</comment>
<keyword evidence="4" id="KW-0804">Transcription</keyword>
<keyword evidence="7" id="KW-1133">Transmembrane helix</keyword>
<evidence type="ECO:0000313" key="8">
    <source>
        <dbReference type="EMBL" id="OMH84568.1"/>
    </source>
</evidence>
<feature type="transmembrane region" description="Helical" evidence="7">
    <location>
        <begin position="400"/>
        <end position="420"/>
    </location>
</feature>
<proteinExistence type="inferred from homology"/>
<dbReference type="Proteomes" id="UP000188320">
    <property type="component" value="Unassembled WGS sequence"/>
</dbReference>
<dbReference type="PANTHER" id="PTHR10019">
    <property type="entry name" value="SNF5"/>
    <property type="match status" value="1"/>
</dbReference>
<dbReference type="EMBL" id="LSSK01000177">
    <property type="protein sequence ID" value="OMH84568.1"/>
    <property type="molecule type" value="Genomic_DNA"/>
</dbReference>
<reference evidence="9" key="1">
    <citation type="submission" date="2017-01" db="EMBL/GenBank/DDBJ databases">
        <authorList>
            <person name="Wang Y."/>
            <person name="White M."/>
            <person name="Kvist S."/>
            <person name="Moncalvo J.-M."/>
        </authorList>
    </citation>
    <scope>NUCLEOTIDE SEQUENCE [LARGE SCALE GENOMIC DNA]</scope>
    <source>
        <strain evidence="9">COL-18-3</strain>
    </source>
</reference>
<comment type="similarity">
    <text evidence="2">Belongs to the SNF5 family.</text>
</comment>
<keyword evidence="7" id="KW-0472">Membrane</keyword>
<keyword evidence="7" id="KW-0812">Transmembrane</keyword>
<evidence type="ECO:0000256" key="3">
    <source>
        <dbReference type="ARBA" id="ARBA00023015"/>
    </source>
</evidence>
<evidence type="ECO:0000256" key="5">
    <source>
        <dbReference type="ARBA" id="ARBA00023242"/>
    </source>
</evidence>
<keyword evidence="3" id="KW-0805">Transcription regulation</keyword>
<evidence type="ECO:0000256" key="1">
    <source>
        <dbReference type="ARBA" id="ARBA00004123"/>
    </source>
</evidence>
<evidence type="ECO:0000256" key="7">
    <source>
        <dbReference type="SAM" id="Phobius"/>
    </source>
</evidence>
<accession>A0A1R1PUB6</accession>
<dbReference type="OrthoDB" id="10258327at2759"/>
<dbReference type="GO" id="GO:0000228">
    <property type="term" value="C:nuclear chromosome"/>
    <property type="evidence" value="ECO:0007669"/>
    <property type="project" value="InterPro"/>
</dbReference>